<sequence>MTFKLVPPHPIDCVWLCSWSLQCNTITKFKPQTEACFSQRSNVTVP</sequence>
<protein>
    <submittedName>
        <fullName evidence="1">Uncharacterized protein</fullName>
    </submittedName>
</protein>
<organism evidence="1">
    <name type="scientific">Anguilla anguilla</name>
    <name type="common">European freshwater eel</name>
    <name type="synonym">Muraena anguilla</name>
    <dbReference type="NCBI Taxonomy" id="7936"/>
    <lineage>
        <taxon>Eukaryota</taxon>
        <taxon>Metazoa</taxon>
        <taxon>Chordata</taxon>
        <taxon>Craniata</taxon>
        <taxon>Vertebrata</taxon>
        <taxon>Euteleostomi</taxon>
        <taxon>Actinopterygii</taxon>
        <taxon>Neopterygii</taxon>
        <taxon>Teleostei</taxon>
        <taxon>Anguilliformes</taxon>
        <taxon>Anguillidae</taxon>
        <taxon>Anguilla</taxon>
    </lineage>
</organism>
<proteinExistence type="predicted"/>
<evidence type="ECO:0000313" key="1">
    <source>
        <dbReference type="EMBL" id="JAH29482.1"/>
    </source>
</evidence>
<dbReference type="EMBL" id="GBXM01079095">
    <property type="protein sequence ID" value="JAH29482.1"/>
    <property type="molecule type" value="Transcribed_RNA"/>
</dbReference>
<accession>A0A0E9RKZ0</accession>
<name>A0A0E9RKZ0_ANGAN</name>
<reference evidence="1" key="1">
    <citation type="submission" date="2014-11" db="EMBL/GenBank/DDBJ databases">
        <authorList>
            <person name="Amaro Gonzalez C."/>
        </authorList>
    </citation>
    <scope>NUCLEOTIDE SEQUENCE</scope>
</reference>
<dbReference type="AlphaFoldDB" id="A0A0E9RKZ0"/>
<reference evidence="1" key="2">
    <citation type="journal article" date="2015" name="Fish Shellfish Immunol.">
        <title>Early steps in the European eel (Anguilla anguilla)-Vibrio vulnificus interaction in the gills: Role of the RtxA13 toxin.</title>
        <authorList>
            <person name="Callol A."/>
            <person name="Pajuelo D."/>
            <person name="Ebbesson L."/>
            <person name="Teles M."/>
            <person name="MacKenzie S."/>
            <person name="Amaro C."/>
        </authorList>
    </citation>
    <scope>NUCLEOTIDE SEQUENCE</scope>
</reference>